<organism evidence="1 2">
    <name type="scientific">Zalaria obscura</name>
    <dbReference type="NCBI Taxonomy" id="2024903"/>
    <lineage>
        <taxon>Eukaryota</taxon>
        <taxon>Fungi</taxon>
        <taxon>Dikarya</taxon>
        <taxon>Ascomycota</taxon>
        <taxon>Pezizomycotina</taxon>
        <taxon>Dothideomycetes</taxon>
        <taxon>Dothideomycetidae</taxon>
        <taxon>Dothideales</taxon>
        <taxon>Zalariaceae</taxon>
        <taxon>Zalaria</taxon>
    </lineage>
</organism>
<comment type="caution">
    <text evidence="1">The sequence shown here is derived from an EMBL/GenBank/DDBJ whole genome shotgun (WGS) entry which is preliminary data.</text>
</comment>
<evidence type="ECO:0000313" key="1">
    <source>
        <dbReference type="EMBL" id="KAK8196775.1"/>
    </source>
</evidence>
<sequence length="370" mass="39036">MGSPDGGVSLSFFAAAHVIGLHGGTCGFEVALPEKEDTAGAAAAFTVDLLVYPLDTLKTRIQSPEYKRLFTDATTQAVNKRALFRGLYQGVGSVIIATLPSCIKAALEKANPHLSGGQLLLPQPLIHSASSSVAELVSCAILTPAEVIKQNAQMVDSTNGDKTNATVQTLRKFRSNPLALWRGYTALAGRNLPFTALQFPIFERLKESIKRHRDDKGIRTNTLLESGLITAASAGTAGSFAAVVTTPVDVVKTRIMLGAGDGPANEPKPSSEPKKAADGIVDAMGKSAQAGKEGLKNAAQSVTKPAPRKGSIAIAKEIIREQGVKGLFRGGALRAVWTMIGSGLYLGVYEAGRIQLAKRHGQKLEEKDIL</sequence>
<keyword evidence="2" id="KW-1185">Reference proteome</keyword>
<proteinExistence type="predicted"/>
<evidence type="ECO:0000313" key="2">
    <source>
        <dbReference type="Proteomes" id="UP001320706"/>
    </source>
</evidence>
<name>A0ACC3S9S0_9PEZI</name>
<gene>
    <name evidence="1" type="ORF">M8818_006942</name>
</gene>
<dbReference type="Proteomes" id="UP001320706">
    <property type="component" value="Unassembled WGS sequence"/>
</dbReference>
<dbReference type="EMBL" id="JAMKPW020000041">
    <property type="protein sequence ID" value="KAK8196775.1"/>
    <property type="molecule type" value="Genomic_DNA"/>
</dbReference>
<accession>A0ACC3S9S0</accession>
<protein>
    <submittedName>
        <fullName evidence="1">Uncharacterized protein</fullName>
    </submittedName>
</protein>
<reference evidence="1" key="1">
    <citation type="submission" date="2024-02" db="EMBL/GenBank/DDBJ databases">
        <title>Metagenome Assembled Genome of Zalaria obscura JY119.</title>
        <authorList>
            <person name="Vighnesh L."/>
            <person name="Jagadeeshwari U."/>
            <person name="Venkata Ramana C."/>
            <person name="Sasikala C."/>
        </authorList>
    </citation>
    <scope>NUCLEOTIDE SEQUENCE</scope>
    <source>
        <strain evidence="1">JY119</strain>
    </source>
</reference>